<keyword evidence="1" id="KW-0472">Membrane</keyword>
<dbReference type="Proteomes" id="UP000054279">
    <property type="component" value="Unassembled WGS sequence"/>
</dbReference>
<organism evidence="2 3">
    <name type="scientific">Sphaerobolus stellatus (strain SS14)</name>
    <dbReference type="NCBI Taxonomy" id="990650"/>
    <lineage>
        <taxon>Eukaryota</taxon>
        <taxon>Fungi</taxon>
        <taxon>Dikarya</taxon>
        <taxon>Basidiomycota</taxon>
        <taxon>Agaricomycotina</taxon>
        <taxon>Agaricomycetes</taxon>
        <taxon>Phallomycetidae</taxon>
        <taxon>Geastrales</taxon>
        <taxon>Sphaerobolaceae</taxon>
        <taxon>Sphaerobolus</taxon>
    </lineage>
</organism>
<accession>A0A0C9TYM5</accession>
<proteinExistence type="predicted"/>
<dbReference type="AlphaFoldDB" id="A0A0C9TYM5"/>
<dbReference type="OrthoDB" id="2686513at2759"/>
<gene>
    <name evidence="2" type="ORF">M422DRAFT_51452</name>
</gene>
<dbReference type="HOGENOM" id="CLU_095419_0_0_1"/>
<feature type="transmembrane region" description="Helical" evidence="1">
    <location>
        <begin position="58"/>
        <end position="79"/>
    </location>
</feature>
<name>A0A0C9TYM5_SPHS4</name>
<protein>
    <submittedName>
        <fullName evidence="2">Uncharacterized protein</fullName>
    </submittedName>
</protein>
<keyword evidence="3" id="KW-1185">Reference proteome</keyword>
<keyword evidence="1" id="KW-1133">Transmembrane helix</keyword>
<reference evidence="2 3" key="1">
    <citation type="submission" date="2014-06" db="EMBL/GenBank/DDBJ databases">
        <title>Evolutionary Origins and Diversification of the Mycorrhizal Mutualists.</title>
        <authorList>
            <consortium name="DOE Joint Genome Institute"/>
            <consortium name="Mycorrhizal Genomics Consortium"/>
            <person name="Kohler A."/>
            <person name="Kuo A."/>
            <person name="Nagy L.G."/>
            <person name="Floudas D."/>
            <person name="Copeland A."/>
            <person name="Barry K.W."/>
            <person name="Cichocki N."/>
            <person name="Veneault-Fourrey C."/>
            <person name="LaButti K."/>
            <person name="Lindquist E.A."/>
            <person name="Lipzen A."/>
            <person name="Lundell T."/>
            <person name="Morin E."/>
            <person name="Murat C."/>
            <person name="Riley R."/>
            <person name="Ohm R."/>
            <person name="Sun H."/>
            <person name="Tunlid A."/>
            <person name="Henrissat B."/>
            <person name="Grigoriev I.V."/>
            <person name="Hibbett D.S."/>
            <person name="Martin F."/>
        </authorList>
    </citation>
    <scope>NUCLEOTIDE SEQUENCE [LARGE SCALE GENOMIC DNA]</scope>
    <source>
        <strain evidence="2 3">SS14</strain>
    </source>
</reference>
<feature type="transmembrane region" description="Helical" evidence="1">
    <location>
        <begin position="32"/>
        <end position="52"/>
    </location>
</feature>
<evidence type="ECO:0000313" key="3">
    <source>
        <dbReference type="Proteomes" id="UP000054279"/>
    </source>
</evidence>
<dbReference type="EMBL" id="KN837187">
    <property type="protein sequence ID" value="KIJ35573.1"/>
    <property type="molecule type" value="Genomic_DNA"/>
</dbReference>
<keyword evidence="1" id="KW-0812">Transmembrane</keyword>
<evidence type="ECO:0000256" key="1">
    <source>
        <dbReference type="SAM" id="Phobius"/>
    </source>
</evidence>
<sequence length="164" mass="18735">MFVLTFGRTIYLKHCYRSSTPLMEVILRDGGLYFMALLMVNSVGLILVRPSIVPATMHLSAVLTCILVSRLFLNLRLVAYRSERFHTKPEDITCSLGIWRIPGSTFNSSAETRKTLHWLLPDLSSYTEFHVSLLGFDTYLLHEEEPENTGDEYHGTSNPAEWHV</sequence>
<evidence type="ECO:0000313" key="2">
    <source>
        <dbReference type="EMBL" id="KIJ35573.1"/>
    </source>
</evidence>